<feature type="domain" description="DUF7344" evidence="3">
    <location>
        <begin position="76"/>
        <end position="154"/>
    </location>
</feature>
<evidence type="ECO:0000313" key="4">
    <source>
        <dbReference type="EMBL" id="ELZ36907.1"/>
    </source>
</evidence>
<name>M0DQD5_9EURY</name>
<dbReference type="OrthoDB" id="331021at2157"/>
<evidence type="ECO:0000313" key="5">
    <source>
        <dbReference type="Proteomes" id="UP000011523"/>
    </source>
</evidence>
<evidence type="ECO:0000259" key="3">
    <source>
        <dbReference type="Pfam" id="PF24035"/>
    </source>
</evidence>
<proteinExistence type="predicted"/>
<dbReference type="EMBL" id="AOJD01000051">
    <property type="protein sequence ID" value="ELZ36907.1"/>
    <property type="molecule type" value="Genomic_DNA"/>
</dbReference>
<evidence type="ECO:0000256" key="2">
    <source>
        <dbReference type="SAM" id="Phobius"/>
    </source>
</evidence>
<protein>
    <recommendedName>
        <fullName evidence="3">DUF7344 domain-containing protein</fullName>
    </recommendedName>
</protein>
<dbReference type="RefSeq" id="WP_006629684.1">
    <property type="nucleotide sequence ID" value="NZ_AOJD01000051.1"/>
</dbReference>
<reference evidence="4 5" key="1">
    <citation type="journal article" date="2014" name="PLoS Genet.">
        <title>Phylogenetically driven sequencing of extremely halophilic archaea reveals strategies for static and dynamic osmo-response.</title>
        <authorList>
            <person name="Becker E.A."/>
            <person name="Seitzer P.M."/>
            <person name="Tritt A."/>
            <person name="Larsen D."/>
            <person name="Krusor M."/>
            <person name="Yao A.I."/>
            <person name="Wu D."/>
            <person name="Madern D."/>
            <person name="Eisen J.A."/>
            <person name="Darling A.E."/>
            <person name="Facciotti M.T."/>
        </authorList>
    </citation>
    <scope>NUCLEOTIDE SEQUENCE [LARGE SCALE GENOMIC DNA]</scope>
    <source>
        <strain evidence="4 5">DSM 14210</strain>
    </source>
</reference>
<dbReference type="InterPro" id="IPR055768">
    <property type="entry name" value="DUF7344"/>
</dbReference>
<keyword evidence="2" id="KW-0812">Transmembrane</keyword>
<feature type="transmembrane region" description="Helical" evidence="2">
    <location>
        <begin position="208"/>
        <end position="226"/>
    </location>
</feature>
<feature type="region of interest" description="Disordered" evidence="1">
    <location>
        <begin position="1"/>
        <end position="66"/>
    </location>
</feature>
<dbReference type="Pfam" id="PF24035">
    <property type="entry name" value="DUF7344"/>
    <property type="match status" value="1"/>
</dbReference>
<accession>M0DQD5</accession>
<dbReference type="Proteomes" id="UP000011523">
    <property type="component" value="Unassembled WGS sequence"/>
</dbReference>
<dbReference type="PATRIC" id="fig|1227485.3.peg.1967"/>
<keyword evidence="2" id="KW-0472">Membrane</keyword>
<comment type="caution">
    <text evidence="4">The sequence shown here is derived from an EMBL/GenBank/DDBJ whole genome shotgun (WGS) entry which is preliminary data.</text>
</comment>
<sequence length="247" mass="25240">MLPIVTDGAGGRDPRCRPDGGRGDVGGGGGSAGGQGDVDGSGIGGDDADEPGPRARNGALGPGGSDRVVERGDLLEILGNRRRRLLWALLHRRDGPVDLADASREVAARERGVDPAVVTSEERKSVYASLYQHHCPVMSEAGAVAFDREESTVEAVPAAERQRFLDLAIDSRAVARAVAGALAAVTGVVGVGWALGAPVLGSLTPTEFGAVVGVSVAVSVTAYAAVVSRRYPVRLGDLLSAADGTDR</sequence>
<keyword evidence="2" id="KW-1133">Transmembrane helix</keyword>
<feature type="transmembrane region" description="Helical" evidence="2">
    <location>
        <begin position="173"/>
        <end position="196"/>
    </location>
</feature>
<evidence type="ECO:0000256" key="1">
    <source>
        <dbReference type="SAM" id="MobiDB-lite"/>
    </source>
</evidence>
<feature type="compositionally biased region" description="Basic and acidic residues" evidence="1">
    <location>
        <begin position="10"/>
        <end position="22"/>
    </location>
</feature>
<gene>
    <name evidence="4" type="ORF">C472_10103</name>
</gene>
<feature type="compositionally biased region" description="Gly residues" evidence="1">
    <location>
        <begin position="23"/>
        <end position="45"/>
    </location>
</feature>
<dbReference type="AlphaFoldDB" id="M0DQD5"/>
<organism evidence="4 5">
    <name type="scientific">Halorubrum tebenquichense DSM 14210</name>
    <dbReference type="NCBI Taxonomy" id="1227485"/>
    <lineage>
        <taxon>Archaea</taxon>
        <taxon>Methanobacteriati</taxon>
        <taxon>Methanobacteriota</taxon>
        <taxon>Stenosarchaea group</taxon>
        <taxon>Halobacteria</taxon>
        <taxon>Halobacteriales</taxon>
        <taxon>Haloferacaceae</taxon>
        <taxon>Halorubrum</taxon>
    </lineage>
</organism>
<keyword evidence="5" id="KW-1185">Reference proteome</keyword>